<feature type="domain" description="Ig-like" evidence="10">
    <location>
        <begin position="180"/>
        <end position="287"/>
    </location>
</feature>
<gene>
    <name evidence="11" type="primary">LOC102080033</name>
</gene>
<organism evidence="11 12">
    <name type="scientific">Oreochromis niloticus</name>
    <name type="common">Nile tilapia</name>
    <name type="synonym">Tilapia nilotica</name>
    <dbReference type="NCBI Taxonomy" id="8128"/>
    <lineage>
        <taxon>Eukaryota</taxon>
        <taxon>Metazoa</taxon>
        <taxon>Chordata</taxon>
        <taxon>Craniata</taxon>
        <taxon>Vertebrata</taxon>
        <taxon>Euteleostomi</taxon>
        <taxon>Actinopterygii</taxon>
        <taxon>Neopterygii</taxon>
        <taxon>Teleostei</taxon>
        <taxon>Neoteleostei</taxon>
        <taxon>Acanthomorphata</taxon>
        <taxon>Ovalentaria</taxon>
        <taxon>Cichlomorphae</taxon>
        <taxon>Cichliformes</taxon>
        <taxon>Cichlidae</taxon>
        <taxon>African cichlids</taxon>
        <taxon>Pseudocrenilabrinae</taxon>
        <taxon>Oreochromini</taxon>
        <taxon>Oreochromis</taxon>
    </lineage>
</organism>
<dbReference type="PROSITE" id="PS50835">
    <property type="entry name" value="IG_LIKE"/>
    <property type="match status" value="5"/>
</dbReference>
<keyword evidence="2 9" id="KW-0812">Transmembrane</keyword>
<evidence type="ECO:0000256" key="5">
    <source>
        <dbReference type="ARBA" id="ARBA00022989"/>
    </source>
</evidence>
<sequence length="1128" mass="127019">MHHLHHLCTYYLSLPPSLSVSSATLLSFRFHVSSYFPDSDDFICVLSVLYSGEARVKTEVQAGPLYRVLGSPLYITCSVSGFRSENTDKHFEFRMTTPSNPNRDIQIISSKDDDFGYSNHLIRVRKNEIALKRLSPNSVRFEIKSLLKADEGEYECTAVNLEGAYDGEYSAKTVVKVIEDSLSVSSSASTPLSLNEGEALTLTCLASSSTSQHTHLSVAWYLHKDGQEDAQPIISLNRDFTLSPGQGFERRYQAGLIRLDKLGEAAYNLQMAKVEPSDQGRIYCQAQEWIQDPDGSWYIIIQKNAEEMTLTEGQELLLSCNINTQDVEKRFFSVAWLKGRVELARIGPTGVLTVAPEYSVRQKNGELRAARSGNRDYRLILKPVRTEDQGEYICRVWPQERGQDDAFIEGEAKDSTPQRVNISATGASGSSIFYGVIWHYAANSSSLKNAIMVKLDHTGLVSYPDNKDFRGLQERLRLSRPTQKSFYLSIQKAQEEDSGTYWCEAQEWIQDPDGSWYIIIQKNAEEMTLTVKATVSLISRKSRVTVGEKLELMCRVRGPHMPVTVTWSVQREAKTPDTILTLSPNGTISWSADQNHYQLRVESRKTEVIYYLLVIGTSHREGGNYQCNVSVLLKNVHKELKASNQLAVIVNNPVSRLDVSPIPALTRNMNTDITITCSIVTKTSESSLYSITWLHEENAGIKTIVSLDRNSIVMESKVDLGQRISMRRSKGPTFELTIRQARISDNGSYTCKVGEWLQDPRGEWYLLSTVSKSTVLTITEPAPNLRLDKKEQQLTAKEGEEVELNCNITSGASGSSVFYGVIWRYAAHSSSLKNASLVELDHTGLVSYPDNKDMRGLQERLRLSRPTQKSFYLSIQKAHEEDSGTYWCQVDQHQLDHEAHWQLKASDSGGAIKLSVKVTGMITPLEVFCWNVNVLNVVAYVCENTFIKQLDKHILKRFTSSFSRNGIIRSKRAKPENREECIMSNKEIETKQRPIFTVYRNSTLQDRFGENVRLKYDHPDPSQFSLTFLNPGPENSGLYFCEVEEWLPSLSRGWRKVAVEKSGHFNVSVLTEGRTYIIIAIVILIVLVLVLLLLVVTMCRSKGSLGNKSGPSLWGESVPMNTSRSGDD</sequence>
<evidence type="ECO:0000256" key="9">
    <source>
        <dbReference type="SAM" id="Phobius"/>
    </source>
</evidence>
<reference evidence="11" key="1">
    <citation type="submission" date="2025-08" db="UniProtKB">
        <authorList>
            <consortium name="Ensembl"/>
        </authorList>
    </citation>
    <scope>IDENTIFICATION</scope>
</reference>
<dbReference type="InterPro" id="IPR051102">
    <property type="entry name" value="IgSF_V-set/TM_domain"/>
</dbReference>
<evidence type="ECO:0000256" key="1">
    <source>
        <dbReference type="ARBA" id="ARBA00004479"/>
    </source>
</evidence>
<dbReference type="InterPro" id="IPR036179">
    <property type="entry name" value="Ig-like_dom_sf"/>
</dbReference>
<evidence type="ECO:0000256" key="8">
    <source>
        <dbReference type="ARBA" id="ARBA00023319"/>
    </source>
</evidence>
<feature type="transmembrane region" description="Helical" evidence="9">
    <location>
        <begin position="1076"/>
        <end position="1099"/>
    </location>
</feature>
<name>A0A669D5Q8_ORENI</name>
<feature type="domain" description="Ig-like" evidence="10">
    <location>
        <begin position="653"/>
        <end position="753"/>
    </location>
</feature>
<dbReference type="CDD" id="cd00099">
    <property type="entry name" value="IgV"/>
    <property type="match status" value="1"/>
</dbReference>
<dbReference type="SUPFAM" id="SSF48726">
    <property type="entry name" value="Immunoglobulin"/>
    <property type="match status" value="8"/>
</dbReference>
<evidence type="ECO:0000256" key="2">
    <source>
        <dbReference type="ARBA" id="ARBA00022692"/>
    </source>
</evidence>
<evidence type="ECO:0000256" key="7">
    <source>
        <dbReference type="ARBA" id="ARBA00023157"/>
    </source>
</evidence>
<accession>A0A669D5Q8</accession>
<protein>
    <recommendedName>
        <fullName evidence="10">Ig-like domain-containing protein</fullName>
    </recommendedName>
</protein>
<reference evidence="11" key="2">
    <citation type="submission" date="2025-09" db="UniProtKB">
        <authorList>
            <consortium name="Ensembl"/>
        </authorList>
    </citation>
    <scope>IDENTIFICATION</scope>
</reference>
<dbReference type="PANTHER" id="PTHR12207">
    <property type="entry name" value="V-SET AND TRANSMEMBRANE DOMAIN-CONTAINING PROTEIN"/>
    <property type="match status" value="1"/>
</dbReference>
<keyword evidence="3" id="KW-0732">Signal</keyword>
<keyword evidence="12" id="KW-1185">Reference proteome</keyword>
<dbReference type="AlphaFoldDB" id="A0A669D5Q8"/>
<keyword evidence="8" id="KW-0393">Immunoglobulin domain</keyword>
<dbReference type="InterPro" id="IPR003598">
    <property type="entry name" value="Ig_sub2"/>
</dbReference>
<keyword evidence="7" id="KW-1015">Disulfide bond</keyword>
<feature type="domain" description="Ig-like" evidence="10">
    <location>
        <begin position="293"/>
        <end position="396"/>
    </location>
</feature>
<evidence type="ECO:0000256" key="3">
    <source>
        <dbReference type="ARBA" id="ARBA00022729"/>
    </source>
</evidence>
<dbReference type="SMART" id="SM00409">
    <property type="entry name" value="IG"/>
    <property type="match status" value="8"/>
</dbReference>
<evidence type="ECO:0000313" key="12">
    <source>
        <dbReference type="Proteomes" id="UP000005207"/>
    </source>
</evidence>
<proteinExistence type="predicted"/>
<dbReference type="Proteomes" id="UP000005207">
    <property type="component" value="Unplaced"/>
</dbReference>
<dbReference type="GO" id="GO:0016020">
    <property type="term" value="C:membrane"/>
    <property type="evidence" value="ECO:0007669"/>
    <property type="project" value="UniProtKB-SubCell"/>
</dbReference>
<dbReference type="FunFam" id="2.60.40.10:FF:000191">
    <property type="entry name" value="Immunoglobulin superfamily member 3"/>
    <property type="match status" value="1"/>
</dbReference>
<dbReference type="PANTHER" id="PTHR12207:SF25">
    <property type="entry name" value="IMMUNOGLOBULIN SUPERFAMILY MEMBER 2"/>
    <property type="match status" value="1"/>
</dbReference>
<dbReference type="InterPro" id="IPR013106">
    <property type="entry name" value="Ig_V-set"/>
</dbReference>
<feature type="domain" description="Ig-like" evidence="10">
    <location>
        <begin position="533"/>
        <end position="637"/>
    </location>
</feature>
<dbReference type="InParanoid" id="A0A669D5Q8"/>
<comment type="subcellular location">
    <subcellularLocation>
        <location evidence="1">Membrane</location>
        <topology evidence="1">Single-pass type I membrane protein</topology>
    </subcellularLocation>
</comment>
<dbReference type="InterPro" id="IPR013783">
    <property type="entry name" value="Ig-like_fold"/>
</dbReference>
<dbReference type="Gene3D" id="2.60.40.10">
    <property type="entry name" value="Immunoglobulins"/>
    <property type="match status" value="8"/>
</dbReference>
<dbReference type="Ensembl" id="ENSONIT00000086796.1">
    <property type="protein sequence ID" value="ENSONIP00000055836.1"/>
    <property type="gene ID" value="ENSONIG00000042158.1"/>
</dbReference>
<dbReference type="FunFam" id="2.60.40.10:FF:000491">
    <property type="entry name" value="Immunoglobulin superfamily, member 3"/>
    <property type="match status" value="1"/>
</dbReference>
<keyword evidence="5 9" id="KW-1133">Transmembrane helix</keyword>
<dbReference type="SMART" id="SM00408">
    <property type="entry name" value="IGc2"/>
    <property type="match status" value="4"/>
</dbReference>
<keyword evidence="6 9" id="KW-0472">Membrane</keyword>
<dbReference type="SMART" id="SM00406">
    <property type="entry name" value="IGv"/>
    <property type="match status" value="5"/>
</dbReference>
<evidence type="ECO:0000256" key="6">
    <source>
        <dbReference type="ARBA" id="ARBA00023136"/>
    </source>
</evidence>
<dbReference type="InterPro" id="IPR003599">
    <property type="entry name" value="Ig_sub"/>
</dbReference>
<feature type="domain" description="Ig-like" evidence="10">
    <location>
        <begin position="783"/>
        <end position="890"/>
    </location>
</feature>
<keyword evidence="4" id="KW-0677">Repeat</keyword>
<evidence type="ECO:0000256" key="4">
    <source>
        <dbReference type="ARBA" id="ARBA00022737"/>
    </source>
</evidence>
<dbReference type="GeneTree" id="ENSGT00940000155177"/>
<evidence type="ECO:0000259" key="10">
    <source>
        <dbReference type="PROSITE" id="PS50835"/>
    </source>
</evidence>
<dbReference type="Pfam" id="PF07686">
    <property type="entry name" value="V-set"/>
    <property type="match status" value="5"/>
</dbReference>
<dbReference type="InterPro" id="IPR007110">
    <property type="entry name" value="Ig-like_dom"/>
</dbReference>
<evidence type="ECO:0000313" key="11">
    <source>
        <dbReference type="Ensembl" id="ENSONIP00000055836.1"/>
    </source>
</evidence>